<name>A0A8J5R4J7_9HYME</name>
<dbReference type="PANTHER" id="PTHR21137">
    <property type="entry name" value="ODORANT RECEPTOR"/>
    <property type="match status" value="1"/>
</dbReference>
<dbReference type="PANTHER" id="PTHR21137:SF35">
    <property type="entry name" value="ODORANT RECEPTOR 19A-RELATED"/>
    <property type="match status" value="1"/>
</dbReference>
<dbReference type="InterPro" id="IPR004117">
    <property type="entry name" value="7tm6_olfct_rcpt"/>
</dbReference>
<evidence type="ECO:0000256" key="6">
    <source>
        <dbReference type="ARBA" id="ARBA00022989"/>
    </source>
</evidence>
<feature type="transmembrane region" description="Helical" evidence="10">
    <location>
        <begin position="21"/>
        <end position="42"/>
    </location>
</feature>
<dbReference type="GO" id="GO:0004984">
    <property type="term" value="F:olfactory receptor activity"/>
    <property type="evidence" value="ECO:0007669"/>
    <property type="project" value="InterPro"/>
</dbReference>
<evidence type="ECO:0000256" key="8">
    <source>
        <dbReference type="ARBA" id="ARBA00023170"/>
    </source>
</evidence>
<reference evidence="11" key="1">
    <citation type="submission" date="2020-03" db="EMBL/GenBank/DDBJ databases">
        <authorList>
            <person name="Chebbi M.A."/>
            <person name="Drezen J.M."/>
        </authorList>
    </citation>
    <scope>NUCLEOTIDE SEQUENCE</scope>
    <source>
        <tissue evidence="11">Whole body</tissue>
    </source>
</reference>
<comment type="subcellular location">
    <subcellularLocation>
        <location evidence="1">Cell membrane</location>
        <topology evidence="1">Multi-pass membrane protein</topology>
    </subcellularLocation>
</comment>
<keyword evidence="4 10" id="KW-0812">Transmembrane</keyword>
<dbReference type="Pfam" id="PF02949">
    <property type="entry name" value="7tm_6"/>
    <property type="match status" value="1"/>
</dbReference>
<evidence type="ECO:0000256" key="10">
    <source>
        <dbReference type="SAM" id="Phobius"/>
    </source>
</evidence>
<keyword evidence="6 10" id="KW-1133">Transmembrane helix</keyword>
<keyword evidence="2" id="KW-1003">Cell membrane</keyword>
<evidence type="ECO:0000256" key="5">
    <source>
        <dbReference type="ARBA" id="ARBA00022725"/>
    </source>
</evidence>
<organism evidence="11 12">
    <name type="scientific">Cotesia typhae</name>
    <dbReference type="NCBI Taxonomy" id="2053667"/>
    <lineage>
        <taxon>Eukaryota</taxon>
        <taxon>Metazoa</taxon>
        <taxon>Ecdysozoa</taxon>
        <taxon>Arthropoda</taxon>
        <taxon>Hexapoda</taxon>
        <taxon>Insecta</taxon>
        <taxon>Pterygota</taxon>
        <taxon>Neoptera</taxon>
        <taxon>Endopterygota</taxon>
        <taxon>Hymenoptera</taxon>
        <taxon>Apocrita</taxon>
        <taxon>Ichneumonoidea</taxon>
        <taxon>Braconidae</taxon>
        <taxon>Microgastrinae</taxon>
        <taxon>Cotesia</taxon>
    </lineage>
</organism>
<evidence type="ECO:0000313" key="12">
    <source>
        <dbReference type="Proteomes" id="UP000729913"/>
    </source>
</evidence>
<dbReference type="EMBL" id="JAAOIC020000044">
    <property type="protein sequence ID" value="KAG8038378.1"/>
    <property type="molecule type" value="Genomic_DNA"/>
</dbReference>
<evidence type="ECO:0000256" key="4">
    <source>
        <dbReference type="ARBA" id="ARBA00022692"/>
    </source>
</evidence>
<gene>
    <name evidence="11" type="ORF">G9C98_006705</name>
</gene>
<keyword evidence="5" id="KW-0552">Olfaction</keyword>
<evidence type="ECO:0000256" key="7">
    <source>
        <dbReference type="ARBA" id="ARBA00023136"/>
    </source>
</evidence>
<accession>A0A8J5R4J7</accession>
<feature type="non-terminal residue" evidence="11">
    <location>
        <position position="420"/>
    </location>
</feature>
<reference evidence="11" key="2">
    <citation type="submission" date="2021-04" db="EMBL/GenBank/DDBJ databases">
        <title>Genome-wide patterns of bracovirus chromosomal integration into multiple host tissues during parasitism.</title>
        <authorList>
            <person name="Chebbi M.A.C."/>
        </authorList>
    </citation>
    <scope>NUCLEOTIDE SEQUENCE</scope>
    <source>
        <tissue evidence="11">Whole body</tissue>
    </source>
</reference>
<keyword evidence="3" id="KW-0716">Sensory transduction</keyword>
<dbReference type="GO" id="GO:0007165">
    <property type="term" value="P:signal transduction"/>
    <property type="evidence" value="ECO:0007669"/>
    <property type="project" value="UniProtKB-KW"/>
</dbReference>
<keyword evidence="7 10" id="KW-0472">Membrane</keyword>
<dbReference type="AlphaFoldDB" id="A0A8J5R4J7"/>
<keyword evidence="12" id="KW-1185">Reference proteome</keyword>
<dbReference type="GO" id="GO:0005549">
    <property type="term" value="F:odorant binding"/>
    <property type="evidence" value="ECO:0007669"/>
    <property type="project" value="InterPro"/>
</dbReference>
<feature type="transmembrane region" description="Helical" evidence="10">
    <location>
        <begin position="162"/>
        <end position="188"/>
    </location>
</feature>
<feature type="transmembrane region" description="Helical" evidence="10">
    <location>
        <begin position="322"/>
        <end position="342"/>
    </location>
</feature>
<evidence type="ECO:0000256" key="9">
    <source>
        <dbReference type="ARBA" id="ARBA00023224"/>
    </source>
</evidence>
<evidence type="ECO:0000256" key="2">
    <source>
        <dbReference type="ARBA" id="ARBA00022475"/>
    </source>
</evidence>
<keyword evidence="8" id="KW-0675">Receptor</keyword>
<evidence type="ECO:0000313" key="11">
    <source>
        <dbReference type="EMBL" id="KAG8038378.1"/>
    </source>
</evidence>
<dbReference type="OrthoDB" id="6604226at2759"/>
<evidence type="ECO:0008006" key="13">
    <source>
        <dbReference type="Google" id="ProtNLM"/>
    </source>
</evidence>
<feature type="transmembrane region" description="Helical" evidence="10">
    <location>
        <begin position="285"/>
        <end position="310"/>
    </location>
</feature>
<evidence type="ECO:0000256" key="3">
    <source>
        <dbReference type="ARBA" id="ARBA00022606"/>
    </source>
</evidence>
<proteinExistence type="predicted"/>
<dbReference type="Proteomes" id="UP000729913">
    <property type="component" value="Unassembled WGS sequence"/>
</dbReference>
<comment type="caution">
    <text evidence="11">The sequence shown here is derived from an EMBL/GenBank/DDBJ whole genome shotgun (WGS) entry which is preliminary data.</text>
</comment>
<keyword evidence="9" id="KW-0807">Transducer</keyword>
<sequence length="420" mass="48486">IVFRCSGYWPMTSSTKTILKIFNYLLRIFNLIVFIFLTLIIIGDAISNFDDLSLITDNLCFLIGCFEVASKAFKFSTEYKNIMLLIKDIYEPFDMLRSMDNLEVMTQINSLARFEIKQASILTGIVTLLVTARIFGADRTTKQFPVRAYFPFDSSTSPRYQLLYLAVSYGVIFTDFSLFVFDLVIVVIMRYLTFQLKILLANYRHCHVKPIKTTDDNLSSDLKVIGQYDAITHANNEDDDDQKEDFEKYIIFKLNNEDVNKINSFDWRLKQCIMHHQKIVKMMTILNDCFSFCVVIQIMASTILICLNGFQILLANDDTHLFLRRIIAVFAVLLQLFFWCWYGNNMSTVADALTYNQWMCGWENEVKRGVSNSVTTSMILSLRSLELRAMGLVPLSLQTFVSAIKKSYSVLILLLTVIED</sequence>
<protein>
    <recommendedName>
        <fullName evidence="13">Odorant receptor</fullName>
    </recommendedName>
</protein>
<dbReference type="GO" id="GO:0005886">
    <property type="term" value="C:plasma membrane"/>
    <property type="evidence" value="ECO:0007669"/>
    <property type="project" value="UniProtKB-SubCell"/>
</dbReference>
<evidence type="ECO:0000256" key="1">
    <source>
        <dbReference type="ARBA" id="ARBA00004651"/>
    </source>
</evidence>